<evidence type="ECO:0000256" key="8">
    <source>
        <dbReference type="SAM" id="SignalP"/>
    </source>
</evidence>
<dbReference type="PANTHER" id="PTHR30026:SF23">
    <property type="entry name" value="TO APRF-PUTATIVE OUTER MEMBRANE EFFLUX PROTEIN OR SECRETED ALKALINE PHOSPHATASE-RELATED"/>
    <property type="match status" value="1"/>
</dbReference>
<accession>A0A1M5UHH4</accession>
<keyword evidence="6" id="KW-0472">Membrane</keyword>
<dbReference type="GO" id="GO:0015288">
    <property type="term" value="F:porin activity"/>
    <property type="evidence" value="ECO:0007669"/>
    <property type="project" value="TreeGrafter"/>
</dbReference>
<evidence type="ECO:0000256" key="1">
    <source>
        <dbReference type="ARBA" id="ARBA00004442"/>
    </source>
</evidence>
<name>A0A1M5UHH4_9BACT</name>
<keyword evidence="10" id="KW-1185">Reference proteome</keyword>
<dbReference type="GO" id="GO:1990281">
    <property type="term" value="C:efflux pump complex"/>
    <property type="evidence" value="ECO:0007669"/>
    <property type="project" value="TreeGrafter"/>
</dbReference>
<protein>
    <submittedName>
        <fullName evidence="9">Outer membrane protein TolC</fullName>
    </submittedName>
</protein>
<keyword evidence="4" id="KW-1134">Transmembrane beta strand</keyword>
<dbReference type="EMBL" id="FQXS01000005">
    <property type="protein sequence ID" value="SHH62103.1"/>
    <property type="molecule type" value="Genomic_DNA"/>
</dbReference>
<evidence type="ECO:0000256" key="2">
    <source>
        <dbReference type="ARBA" id="ARBA00007613"/>
    </source>
</evidence>
<gene>
    <name evidence="9" type="ORF">SAMN02745124_01144</name>
</gene>
<evidence type="ECO:0000313" key="10">
    <source>
        <dbReference type="Proteomes" id="UP000184139"/>
    </source>
</evidence>
<keyword evidence="7" id="KW-0998">Cell outer membrane</keyword>
<keyword evidence="3" id="KW-0813">Transport</keyword>
<evidence type="ECO:0000256" key="4">
    <source>
        <dbReference type="ARBA" id="ARBA00022452"/>
    </source>
</evidence>
<reference evidence="9 10" key="1">
    <citation type="submission" date="2016-11" db="EMBL/GenBank/DDBJ databases">
        <authorList>
            <person name="Jaros S."/>
            <person name="Januszkiewicz K."/>
            <person name="Wedrychowicz H."/>
        </authorList>
    </citation>
    <scope>NUCLEOTIDE SEQUENCE [LARGE SCALE GENOMIC DNA]</scope>
    <source>
        <strain evidence="9 10">DSM 9705</strain>
    </source>
</reference>
<evidence type="ECO:0000313" key="9">
    <source>
        <dbReference type="EMBL" id="SHH62103.1"/>
    </source>
</evidence>
<organism evidence="9 10">
    <name type="scientific">Desulfofustis glycolicus DSM 9705</name>
    <dbReference type="NCBI Taxonomy" id="1121409"/>
    <lineage>
        <taxon>Bacteria</taxon>
        <taxon>Pseudomonadati</taxon>
        <taxon>Thermodesulfobacteriota</taxon>
        <taxon>Desulfobulbia</taxon>
        <taxon>Desulfobulbales</taxon>
        <taxon>Desulfocapsaceae</taxon>
        <taxon>Desulfofustis</taxon>
    </lineage>
</organism>
<dbReference type="PANTHER" id="PTHR30026">
    <property type="entry name" value="OUTER MEMBRANE PROTEIN TOLC"/>
    <property type="match status" value="1"/>
</dbReference>
<dbReference type="Gene3D" id="1.20.1600.10">
    <property type="entry name" value="Outer membrane efflux proteins (OEP)"/>
    <property type="match status" value="1"/>
</dbReference>
<comment type="similarity">
    <text evidence="2">Belongs to the outer membrane factor (OMF) (TC 1.B.17) family.</text>
</comment>
<evidence type="ECO:0000256" key="7">
    <source>
        <dbReference type="ARBA" id="ARBA00023237"/>
    </source>
</evidence>
<dbReference type="InterPro" id="IPR003423">
    <property type="entry name" value="OMP_efflux"/>
</dbReference>
<keyword evidence="5" id="KW-0812">Transmembrane</keyword>
<dbReference type="Pfam" id="PF02321">
    <property type="entry name" value="OEP"/>
    <property type="match status" value="1"/>
</dbReference>
<evidence type="ECO:0000256" key="3">
    <source>
        <dbReference type="ARBA" id="ARBA00022448"/>
    </source>
</evidence>
<proteinExistence type="inferred from homology"/>
<dbReference type="GO" id="GO:0015562">
    <property type="term" value="F:efflux transmembrane transporter activity"/>
    <property type="evidence" value="ECO:0007669"/>
    <property type="project" value="InterPro"/>
</dbReference>
<feature type="chain" id="PRO_5012115771" evidence="8">
    <location>
        <begin position="28"/>
        <end position="487"/>
    </location>
</feature>
<dbReference type="AlphaFoldDB" id="A0A1M5UHH4"/>
<dbReference type="InterPro" id="IPR051906">
    <property type="entry name" value="TolC-like"/>
</dbReference>
<evidence type="ECO:0000256" key="5">
    <source>
        <dbReference type="ARBA" id="ARBA00022692"/>
    </source>
</evidence>
<comment type="subcellular location">
    <subcellularLocation>
        <location evidence="1">Cell outer membrane</location>
    </subcellularLocation>
</comment>
<feature type="signal peptide" evidence="8">
    <location>
        <begin position="1"/>
        <end position="27"/>
    </location>
</feature>
<evidence type="ECO:0000256" key="6">
    <source>
        <dbReference type="ARBA" id="ARBA00023136"/>
    </source>
</evidence>
<dbReference type="STRING" id="1121409.SAMN02745124_01144"/>
<dbReference type="Proteomes" id="UP000184139">
    <property type="component" value="Unassembled WGS sequence"/>
</dbReference>
<sequence>MKGSHLFQMAAMQLAMLLTIMVSSGGAAGQREIKLTLSEAVETALLNNLGLHLKQQDVLEAEGTVQIAAGSFAPLLSAEAGAAGQKTTAVSPTTAEEERTTNWQVGIRRRFTPGTEIDLSLSNNTLDTDADLLLFDPVYRTGITIGITQPLLKDRGSEAQLAESKAAQSLLAARTFLVDDEAADLAARVKTAYWDLVLAYQNLDVLALSLKLAETLRDETASRIEAGTLADIDIFQPESEVAVREQELISGQQAIGGAEDHLKLLINSNNWLTPLRPIDLPVTKPIAYDPVQILEKALADRPDLKAAALQVQSTKWQLKKAENELLPALDLFGSAGFGGTADSYGRAIDSSLDADDHQWQVGLRFSHPLDNTLAEGRYRQVNARHTKNQSTLEMIKQEVRRQARATIRDLDLSLKTIEAANKTTLARQKSLEAEQAKFDAGRATTFDVLVAQQAYSRALSAENEAKVTYAQAVAALDRLLGVVTVDR</sequence>
<keyword evidence="8" id="KW-0732">Signal</keyword>
<dbReference type="SUPFAM" id="SSF56954">
    <property type="entry name" value="Outer membrane efflux proteins (OEP)"/>
    <property type="match status" value="1"/>
</dbReference>
<dbReference type="GO" id="GO:0009279">
    <property type="term" value="C:cell outer membrane"/>
    <property type="evidence" value="ECO:0007669"/>
    <property type="project" value="UniProtKB-SubCell"/>
</dbReference>